<gene>
    <name evidence="16" type="ORF">K461DRAFT_224736</name>
</gene>
<dbReference type="SUPFAM" id="SSF53448">
    <property type="entry name" value="Nucleotide-diphospho-sugar transferases"/>
    <property type="match status" value="1"/>
</dbReference>
<comment type="caution">
    <text evidence="16">The sequence shown here is derived from an EMBL/GenBank/DDBJ whole genome shotgun (WGS) entry which is preliminary data.</text>
</comment>
<feature type="transmembrane region" description="Helical" evidence="15">
    <location>
        <begin position="24"/>
        <end position="48"/>
    </location>
</feature>
<dbReference type="CDD" id="cd02520">
    <property type="entry name" value="Glucosylceramide_synthase"/>
    <property type="match status" value="1"/>
</dbReference>
<evidence type="ECO:0000256" key="6">
    <source>
        <dbReference type="ARBA" id="ARBA00019988"/>
    </source>
</evidence>
<keyword evidence="17" id="KW-1185">Reference proteome</keyword>
<organism evidence="16 17">
    <name type="scientific">Myriangium duriaei CBS 260.36</name>
    <dbReference type="NCBI Taxonomy" id="1168546"/>
    <lineage>
        <taxon>Eukaryota</taxon>
        <taxon>Fungi</taxon>
        <taxon>Dikarya</taxon>
        <taxon>Ascomycota</taxon>
        <taxon>Pezizomycotina</taxon>
        <taxon>Dothideomycetes</taxon>
        <taxon>Dothideomycetidae</taxon>
        <taxon>Myriangiales</taxon>
        <taxon>Myriangiaceae</taxon>
        <taxon>Myriangium</taxon>
    </lineage>
</organism>
<evidence type="ECO:0000256" key="10">
    <source>
        <dbReference type="ARBA" id="ARBA00022989"/>
    </source>
</evidence>
<evidence type="ECO:0000256" key="8">
    <source>
        <dbReference type="ARBA" id="ARBA00022679"/>
    </source>
</evidence>
<comment type="pathway">
    <text evidence="2">Lipid metabolism; sphingolipid metabolism.</text>
</comment>
<evidence type="ECO:0000313" key="17">
    <source>
        <dbReference type="Proteomes" id="UP000799439"/>
    </source>
</evidence>
<dbReference type="PANTHER" id="PTHR12726">
    <property type="entry name" value="CERAMIDE GLUCOSYLTRANSFERASE"/>
    <property type="match status" value="1"/>
</dbReference>
<name>A0A9P4J4Z7_9PEZI</name>
<sequence length="510" mass="57035">MVSSASSDHTTYQHPSIGDGTNPLAFTAALACLIWYTTVMSVTLLGYTQLWRYYSKPRPQSKSSISTQPPQISIIRPVKGLEPNLYECLAATFRQDYPPERLTIRFCVADPKDPSLPILKRLLTDFPTFDARIVVESEDVVLQTAPLGPNPKIRNMSRAYREASGDIIWIVDCNVWVAKGTLGRMVDTLKDTPAKFVHLLPLVVDVTDDQSVPEAANLLSNINGSTVPSSTSTQSSDTRADGHTLSVMQYGGGRLEELFMSSSHAKFYTAINTVLIAPCIVGKSTMFRKSHLDGLTDGRGIDYFSENICEDHLIGDLLWKRQVPQELAGEKWSKHAMVFGDFAIQPMAGMSVGEYIARRVRWLRVRKFTVVLATLVEPGTESFLCSLYGAFAATTFGFLPATWLSFLSFWLISVSLWAALDWTLYLMLHSGASIDVDENTPAFSRPLKTQSRRPFKQWLCAWLGRETLAFPIWAWAVYGGVTVTWRGKRFRVGLDMKVHEISGTQQKRHD</sequence>
<comment type="similarity">
    <text evidence="4">Belongs to the glycosyltransferase 2 family.</text>
</comment>
<evidence type="ECO:0000256" key="15">
    <source>
        <dbReference type="SAM" id="Phobius"/>
    </source>
</evidence>
<evidence type="ECO:0000313" key="16">
    <source>
        <dbReference type="EMBL" id="KAF2153542.1"/>
    </source>
</evidence>
<protein>
    <recommendedName>
        <fullName evidence="6">Ceramide glucosyltransferase</fullName>
        <ecNumber evidence="5">2.4.1.80</ecNumber>
    </recommendedName>
    <alternativeName>
        <fullName evidence="13">Glucosylceramide synthase</fullName>
    </alternativeName>
    <alternativeName>
        <fullName evidence="14">UDP-glucose ceramide glucosyltransferase</fullName>
    </alternativeName>
    <alternativeName>
        <fullName evidence="12">UDP-glucose:N-acylsphingosine D-glucosyltransferase</fullName>
    </alternativeName>
</protein>
<keyword evidence="9 15" id="KW-0812">Transmembrane</keyword>
<dbReference type="GO" id="GO:0008120">
    <property type="term" value="F:ceramide glucosyltransferase activity"/>
    <property type="evidence" value="ECO:0007669"/>
    <property type="project" value="UniProtKB-EC"/>
</dbReference>
<comment type="pathway">
    <text evidence="3">Sphingolipid metabolism.</text>
</comment>
<dbReference type="Proteomes" id="UP000799439">
    <property type="component" value="Unassembled WGS sequence"/>
</dbReference>
<proteinExistence type="inferred from homology"/>
<keyword evidence="8" id="KW-0808">Transferase</keyword>
<dbReference type="Pfam" id="PF13506">
    <property type="entry name" value="Glyco_transf_21"/>
    <property type="match status" value="2"/>
</dbReference>
<dbReference type="GO" id="GO:0006679">
    <property type="term" value="P:glucosylceramide biosynthetic process"/>
    <property type="evidence" value="ECO:0007669"/>
    <property type="project" value="TreeGrafter"/>
</dbReference>
<evidence type="ECO:0000256" key="9">
    <source>
        <dbReference type="ARBA" id="ARBA00022692"/>
    </source>
</evidence>
<dbReference type="AlphaFoldDB" id="A0A9P4J4Z7"/>
<dbReference type="EMBL" id="ML996085">
    <property type="protein sequence ID" value="KAF2153542.1"/>
    <property type="molecule type" value="Genomic_DNA"/>
</dbReference>
<evidence type="ECO:0000256" key="7">
    <source>
        <dbReference type="ARBA" id="ARBA00022676"/>
    </source>
</evidence>
<dbReference type="GO" id="GO:0016020">
    <property type="term" value="C:membrane"/>
    <property type="evidence" value="ECO:0007669"/>
    <property type="project" value="UniProtKB-SubCell"/>
</dbReference>
<keyword evidence="7" id="KW-0328">Glycosyltransferase</keyword>
<accession>A0A9P4J4Z7</accession>
<dbReference type="Gene3D" id="3.90.550.10">
    <property type="entry name" value="Spore Coat Polysaccharide Biosynthesis Protein SpsA, Chain A"/>
    <property type="match status" value="1"/>
</dbReference>
<evidence type="ECO:0000256" key="11">
    <source>
        <dbReference type="ARBA" id="ARBA00023136"/>
    </source>
</evidence>
<evidence type="ECO:0000256" key="4">
    <source>
        <dbReference type="ARBA" id="ARBA00006739"/>
    </source>
</evidence>
<keyword evidence="11 15" id="KW-0472">Membrane</keyword>
<dbReference type="PANTHER" id="PTHR12726:SF0">
    <property type="entry name" value="CERAMIDE GLUCOSYLTRANSFERASE"/>
    <property type="match status" value="1"/>
</dbReference>
<evidence type="ECO:0000256" key="2">
    <source>
        <dbReference type="ARBA" id="ARBA00004760"/>
    </source>
</evidence>
<dbReference type="InterPro" id="IPR029044">
    <property type="entry name" value="Nucleotide-diphossugar_trans"/>
</dbReference>
<evidence type="ECO:0000256" key="1">
    <source>
        <dbReference type="ARBA" id="ARBA00004141"/>
    </source>
</evidence>
<keyword evidence="10 15" id="KW-1133">Transmembrane helix</keyword>
<reference evidence="16" key="1">
    <citation type="journal article" date="2020" name="Stud. Mycol.">
        <title>101 Dothideomycetes genomes: a test case for predicting lifestyles and emergence of pathogens.</title>
        <authorList>
            <person name="Haridas S."/>
            <person name="Albert R."/>
            <person name="Binder M."/>
            <person name="Bloem J."/>
            <person name="Labutti K."/>
            <person name="Salamov A."/>
            <person name="Andreopoulos B."/>
            <person name="Baker S."/>
            <person name="Barry K."/>
            <person name="Bills G."/>
            <person name="Bluhm B."/>
            <person name="Cannon C."/>
            <person name="Castanera R."/>
            <person name="Culley D."/>
            <person name="Daum C."/>
            <person name="Ezra D."/>
            <person name="Gonzalez J."/>
            <person name="Henrissat B."/>
            <person name="Kuo A."/>
            <person name="Liang C."/>
            <person name="Lipzen A."/>
            <person name="Lutzoni F."/>
            <person name="Magnuson J."/>
            <person name="Mondo S."/>
            <person name="Nolan M."/>
            <person name="Ohm R."/>
            <person name="Pangilinan J."/>
            <person name="Park H.-J."/>
            <person name="Ramirez L."/>
            <person name="Alfaro M."/>
            <person name="Sun H."/>
            <person name="Tritt A."/>
            <person name="Yoshinaga Y."/>
            <person name="Zwiers L.-H."/>
            <person name="Turgeon B."/>
            <person name="Goodwin S."/>
            <person name="Spatafora J."/>
            <person name="Crous P."/>
            <person name="Grigoriev I."/>
        </authorList>
    </citation>
    <scope>NUCLEOTIDE SEQUENCE</scope>
    <source>
        <strain evidence="16">CBS 260.36</strain>
    </source>
</reference>
<evidence type="ECO:0000256" key="5">
    <source>
        <dbReference type="ARBA" id="ARBA00012699"/>
    </source>
</evidence>
<comment type="subcellular location">
    <subcellularLocation>
        <location evidence="1">Membrane</location>
        <topology evidence="1">Multi-pass membrane protein</topology>
    </subcellularLocation>
</comment>
<dbReference type="EC" id="2.4.1.80" evidence="5"/>
<feature type="transmembrane region" description="Helical" evidence="15">
    <location>
        <begin position="397"/>
        <end position="420"/>
    </location>
</feature>
<evidence type="ECO:0000256" key="12">
    <source>
        <dbReference type="ARBA" id="ARBA00031017"/>
    </source>
</evidence>
<evidence type="ECO:0000256" key="3">
    <source>
        <dbReference type="ARBA" id="ARBA00004991"/>
    </source>
</evidence>
<dbReference type="OrthoDB" id="1483400at2759"/>
<evidence type="ECO:0000256" key="13">
    <source>
        <dbReference type="ARBA" id="ARBA00031543"/>
    </source>
</evidence>
<dbReference type="InterPro" id="IPR025993">
    <property type="entry name" value="Ceramide_glucosylTrfase"/>
</dbReference>
<evidence type="ECO:0000256" key="14">
    <source>
        <dbReference type="ARBA" id="ARBA00032575"/>
    </source>
</evidence>
<feature type="transmembrane region" description="Helical" evidence="15">
    <location>
        <begin position="368"/>
        <end position="391"/>
    </location>
</feature>